<evidence type="ECO:0000256" key="4">
    <source>
        <dbReference type="ARBA" id="ARBA00023136"/>
    </source>
</evidence>
<dbReference type="InterPro" id="IPR002810">
    <property type="entry name" value="NfeD-like_C"/>
</dbReference>
<reference evidence="7 8" key="1">
    <citation type="journal article" date="2012" name="PLoS ONE">
        <title>The purine-utilizing bacterium Clostridium acidurici 9a: a genome-guided metabolic reconsideration.</title>
        <authorList>
            <person name="Hartwich K."/>
            <person name="Poehlein A."/>
            <person name="Daniel R."/>
        </authorList>
    </citation>
    <scope>NUCLEOTIDE SEQUENCE [LARGE SCALE GENOMIC DNA]</scope>
    <source>
        <strain evidence="8">ATCC 7906 / DSM 604 / BCRC 14475 / CIP 104303 / KCTC 5404 / NCIMB 10678 / 9a</strain>
    </source>
</reference>
<evidence type="ECO:0000256" key="3">
    <source>
        <dbReference type="ARBA" id="ARBA00022989"/>
    </source>
</evidence>
<dbReference type="Gene3D" id="2.40.50.140">
    <property type="entry name" value="Nucleic acid-binding proteins"/>
    <property type="match status" value="1"/>
</dbReference>
<feature type="transmembrane region" description="Helical" evidence="5">
    <location>
        <begin position="12"/>
        <end position="44"/>
    </location>
</feature>
<evidence type="ECO:0000256" key="2">
    <source>
        <dbReference type="ARBA" id="ARBA00022692"/>
    </source>
</evidence>
<dbReference type="RefSeq" id="WP_014966872.1">
    <property type="nucleotide sequence ID" value="NC_018664.1"/>
</dbReference>
<dbReference type="Proteomes" id="UP000006094">
    <property type="component" value="Chromosome"/>
</dbReference>
<organism evidence="7 8">
    <name type="scientific">Gottschalkia acidurici (strain ATCC 7906 / DSM 604 / BCRC 14475 / CIP 104303 / KCTC 5404 / NCIMB 10678 / 9a)</name>
    <name type="common">Clostridium acidurici</name>
    <dbReference type="NCBI Taxonomy" id="1128398"/>
    <lineage>
        <taxon>Bacteria</taxon>
        <taxon>Bacillati</taxon>
        <taxon>Bacillota</taxon>
        <taxon>Tissierellia</taxon>
        <taxon>Tissierellales</taxon>
        <taxon>Gottschalkiaceae</taxon>
        <taxon>Gottschalkia</taxon>
    </lineage>
</organism>
<keyword evidence="4 5" id="KW-0472">Membrane</keyword>
<dbReference type="eggNOG" id="COG1585">
    <property type="taxonomic scope" value="Bacteria"/>
</dbReference>
<evidence type="ECO:0000313" key="8">
    <source>
        <dbReference type="Proteomes" id="UP000006094"/>
    </source>
</evidence>
<evidence type="ECO:0000259" key="6">
    <source>
        <dbReference type="Pfam" id="PF01957"/>
    </source>
</evidence>
<dbReference type="SUPFAM" id="SSF141322">
    <property type="entry name" value="NfeD domain-like"/>
    <property type="match status" value="1"/>
</dbReference>
<dbReference type="KEGG" id="cad:Curi_c06620"/>
<name>K0AY99_GOTA9</name>
<sequence length="151" mass="16671">MSIDITEGIVWLSIAVACGIVEAITLGITSIWFVFGALAAWLLAEINAPLPLQILTFLVVSSILLYFTKPLLKNKLKVGKEKTNTDLLIGEIGVVIKNIDMMRQEGQVNVKGQIWSAKTKDEEIIRANEKVEILGIEGVKLVVKKINKEEI</sequence>
<comment type="subcellular location">
    <subcellularLocation>
        <location evidence="1">Membrane</location>
        <topology evidence="1">Multi-pass membrane protein</topology>
    </subcellularLocation>
</comment>
<dbReference type="STRING" id="1128398.Curi_c06620"/>
<proteinExistence type="predicted"/>
<feature type="transmembrane region" description="Helical" evidence="5">
    <location>
        <begin position="50"/>
        <end position="67"/>
    </location>
</feature>
<feature type="domain" description="NfeD-like C-terminal" evidence="6">
    <location>
        <begin position="86"/>
        <end position="145"/>
    </location>
</feature>
<protein>
    <submittedName>
        <fullName evidence="7">Nodulation efficiency protein D-like protein</fullName>
    </submittedName>
</protein>
<dbReference type="PANTHER" id="PTHR33507:SF3">
    <property type="entry name" value="INNER MEMBRANE PROTEIN YBBJ"/>
    <property type="match status" value="1"/>
</dbReference>
<dbReference type="HOGENOM" id="CLU_116732_2_1_9"/>
<keyword evidence="8" id="KW-1185">Reference proteome</keyword>
<evidence type="ECO:0000256" key="1">
    <source>
        <dbReference type="ARBA" id="ARBA00004141"/>
    </source>
</evidence>
<evidence type="ECO:0000313" key="7">
    <source>
        <dbReference type="EMBL" id="AFS77735.1"/>
    </source>
</evidence>
<dbReference type="PANTHER" id="PTHR33507">
    <property type="entry name" value="INNER MEMBRANE PROTEIN YBBJ"/>
    <property type="match status" value="1"/>
</dbReference>
<keyword evidence="2 5" id="KW-0812">Transmembrane</keyword>
<evidence type="ECO:0000256" key="5">
    <source>
        <dbReference type="SAM" id="Phobius"/>
    </source>
</evidence>
<keyword evidence="3 5" id="KW-1133">Transmembrane helix</keyword>
<dbReference type="InterPro" id="IPR012340">
    <property type="entry name" value="NA-bd_OB-fold"/>
</dbReference>
<dbReference type="AlphaFoldDB" id="K0AY99"/>
<dbReference type="GO" id="GO:0005886">
    <property type="term" value="C:plasma membrane"/>
    <property type="evidence" value="ECO:0007669"/>
    <property type="project" value="TreeGrafter"/>
</dbReference>
<dbReference type="Pfam" id="PF01957">
    <property type="entry name" value="NfeD"/>
    <property type="match status" value="1"/>
</dbReference>
<dbReference type="InterPro" id="IPR052165">
    <property type="entry name" value="Membrane_assoc_protease"/>
</dbReference>
<gene>
    <name evidence="7" type="ordered locus">Curi_c06620</name>
</gene>
<accession>K0AY99</accession>
<dbReference type="EMBL" id="CP003326">
    <property type="protein sequence ID" value="AFS77735.1"/>
    <property type="molecule type" value="Genomic_DNA"/>
</dbReference>